<keyword evidence="2" id="KW-1185">Reference proteome</keyword>
<dbReference type="Proteomes" id="UP000499080">
    <property type="component" value="Unassembled WGS sequence"/>
</dbReference>
<reference evidence="1 2" key="1">
    <citation type="journal article" date="2019" name="Sci. Rep.">
        <title>Orb-weaving spider Araneus ventricosus genome elucidates the spidroin gene catalogue.</title>
        <authorList>
            <person name="Kono N."/>
            <person name="Nakamura H."/>
            <person name="Ohtoshi R."/>
            <person name="Moran D.A.P."/>
            <person name="Shinohara A."/>
            <person name="Yoshida Y."/>
            <person name="Fujiwara M."/>
            <person name="Mori M."/>
            <person name="Tomita M."/>
            <person name="Arakawa K."/>
        </authorList>
    </citation>
    <scope>NUCLEOTIDE SEQUENCE [LARGE SCALE GENOMIC DNA]</scope>
</reference>
<gene>
    <name evidence="1" type="ORF">AVEN_242451_1</name>
</gene>
<sequence>MLAPMFPASSTPPVIANEETTGVAGKKTEGYKAGKVSLTKLEENQAMQLETGEVAIRYIRLTTGFDRVLLCLPLNVGDCELQDCGMFEVTLNTR</sequence>
<protein>
    <submittedName>
        <fullName evidence="1">Uncharacterized protein</fullName>
    </submittedName>
</protein>
<dbReference type="EMBL" id="BGPR01004300">
    <property type="protein sequence ID" value="GBM98197.1"/>
    <property type="molecule type" value="Genomic_DNA"/>
</dbReference>
<organism evidence="1 2">
    <name type="scientific">Araneus ventricosus</name>
    <name type="common">Orbweaver spider</name>
    <name type="synonym">Epeira ventricosa</name>
    <dbReference type="NCBI Taxonomy" id="182803"/>
    <lineage>
        <taxon>Eukaryota</taxon>
        <taxon>Metazoa</taxon>
        <taxon>Ecdysozoa</taxon>
        <taxon>Arthropoda</taxon>
        <taxon>Chelicerata</taxon>
        <taxon>Arachnida</taxon>
        <taxon>Araneae</taxon>
        <taxon>Araneomorphae</taxon>
        <taxon>Entelegynae</taxon>
        <taxon>Araneoidea</taxon>
        <taxon>Araneidae</taxon>
        <taxon>Araneus</taxon>
    </lineage>
</organism>
<proteinExistence type="predicted"/>
<evidence type="ECO:0000313" key="1">
    <source>
        <dbReference type="EMBL" id="GBM98197.1"/>
    </source>
</evidence>
<name>A0A4Y2K7F8_ARAVE</name>
<dbReference type="AlphaFoldDB" id="A0A4Y2K7F8"/>
<evidence type="ECO:0000313" key="2">
    <source>
        <dbReference type="Proteomes" id="UP000499080"/>
    </source>
</evidence>
<comment type="caution">
    <text evidence="1">The sequence shown here is derived from an EMBL/GenBank/DDBJ whole genome shotgun (WGS) entry which is preliminary data.</text>
</comment>
<accession>A0A4Y2K7F8</accession>